<evidence type="ECO:0000313" key="1">
    <source>
        <dbReference type="EMBL" id="HHS02651.1"/>
    </source>
</evidence>
<protein>
    <submittedName>
        <fullName evidence="1">DUF1667 domain-containing protein</fullName>
    </submittedName>
</protein>
<sequence>MQKNKVTCILCPRGCTIERNVQGEKIELNGFGCKRGLEWAKEEFTNPKRILTTTVHVKDGEIEFVPVRTNLPIPKDNIFEAILILKNIEVVAPVEIGSVIMKNILDTGADVIATRRVSKKNSSDD</sequence>
<dbReference type="PANTHER" id="PTHR39450">
    <property type="entry name" value="MOLYBDOPTERIN OXIDOREDUCTASE, 4FE-4S CLUSTER-BINDING SUBUNIT"/>
    <property type="match status" value="1"/>
</dbReference>
<dbReference type="Pfam" id="PF07892">
    <property type="entry name" value="DUF1667"/>
    <property type="match status" value="1"/>
</dbReference>
<proteinExistence type="predicted"/>
<dbReference type="Gene3D" id="3.10.530.10">
    <property type="entry name" value="CPE0013-like"/>
    <property type="match status" value="1"/>
</dbReference>
<dbReference type="PANTHER" id="PTHR39450:SF1">
    <property type="entry name" value="DUF1667 DOMAIN-CONTAINING PROTEIN"/>
    <property type="match status" value="1"/>
</dbReference>
<dbReference type="SUPFAM" id="SSF160148">
    <property type="entry name" value="CPE0013-like"/>
    <property type="match status" value="1"/>
</dbReference>
<gene>
    <name evidence="1" type="ORF">ENL71_09310</name>
</gene>
<name>A0A7C5Z1L4_9FIRM</name>
<dbReference type="InterPro" id="IPR036593">
    <property type="entry name" value="CPE0013-like_sf"/>
</dbReference>
<dbReference type="AlphaFoldDB" id="A0A7C5Z1L4"/>
<reference evidence="1" key="1">
    <citation type="journal article" date="2020" name="mSystems">
        <title>Genome- and Community-Level Interaction Insights into Carbon Utilization and Element Cycling Functions of Hydrothermarchaeota in Hydrothermal Sediment.</title>
        <authorList>
            <person name="Zhou Z."/>
            <person name="Liu Y."/>
            <person name="Xu W."/>
            <person name="Pan J."/>
            <person name="Luo Z.H."/>
            <person name="Li M."/>
        </authorList>
    </citation>
    <scope>NUCLEOTIDE SEQUENCE [LARGE SCALE GENOMIC DNA]</scope>
    <source>
        <strain evidence="1">SpSt-102</strain>
    </source>
</reference>
<accession>A0A7C5Z1L4</accession>
<dbReference type="EMBL" id="DRUZ01000106">
    <property type="protein sequence ID" value="HHS02651.1"/>
    <property type="molecule type" value="Genomic_DNA"/>
</dbReference>
<comment type="caution">
    <text evidence="1">The sequence shown here is derived from an EMBL/GenBank/DDBJ whole genome shotgun (WGS) entry which is preliminary data.</text>
</comment>
<organism evidence="1">
    <name type="scientific">Caldicellulosiruptor owensensis</name>
    <dbReference type="NCBI Taxonomy" id="55205"/>
    <lineage>
        <taxon>Bacteria</taxon>
        <taxon>Bacillati</taxon>
        <taxon>Bacillota</taxon>
        <taxon>Bacillota incertae sedis</taxon>
        <taxon>Caldicellulosiruptorales</taxon>
        <taxon>Caldicellulosiruptoraceae</taxon>
        <taxon>Caldicellulosiruptor</taxon>
    </lineage>
</organism>
<dbReference type="InterPro" id="IPR012460">
    <property type="entry name" value="DUF1667"/>
</dbReference>